<dbReference type="PANTHER" id="PTHR33067:SF32">
    <property type="entry name" value="ASPARTIC PEPTIDASE DDI1-TYPE DOMAIN-CONTAINING PROTEIN"/>
    <property type="match status" value="1"/>
</dbReference>
<dbReference type="OrthoDB" id="674712at2759"/>
<sequence>MKIFGNVQLSILLTDAIRHVLTYAKFLMKLCTPHRKIRKIQLSENASAIIQIDLPRKMKDPGTPLITCKIGGISFQNALLDLGASVSLMLAALYEQFQLGELKPTTVILQLVDRSAKTPRRLVEDVIVKIKGCRYAIIKWDGPYNIINIEEHGAILIDDLKLGQTFKVNSQRLKPYFEHELKPKREFIFL</sequence>
<dbReference type="Proteomes" id="UP000663760">
    <property type="component" value="Chromosome 10"/>
</dbReference>
<dbReference type="Gene3D" id="2.40.70.10">
    <property type="entry name" value="Acid Proteases"/>
    <property type="match status" value="1"/>
</dbReference>
<protein>
    <submittedName>
        <fullName evidence="1">Uncharacterized protein</fullName>
    </submittedName>
</protein>
<keyword evidence="2" id="KW-1185">Reference proteome</keyword>
<reference evidence="1" key="1">
    <citation type="submission" date="2020-02" db="EMBL/GenBank/DDBJ databases">
        <authorList>
            <person name="Scholz U."/>
            <person name="Mascher M."/>
            <person name="Fiebig A."/>
        </authorList>
    </citation>
    <scope>NUCLEOTIDE SEQUENCE</scope>
</reference>
<organism evidence="1 2">
    <name type="scientific">Spirodela intermedia</name>
    <name type="common">Intermediate duckweed</name>
    <dbReference type="NCBI Taxonomy" id="51605"/>
    <lineage>
        <taxon>Eukaryota</taxon>
        <taxon>Viridiplantae</taxon>
        <taxon>Streptophyta</taxon>
        <taxon>Embryophyta</taxon>
        <taxon>Tracheophyta</taxon>
        <taxon>Spermatophyta</taxon>
        <taxon>Magnoliopsida</taxon>
        <taxon>Liliopsida</taxon>
        <taxon>Araceae</taxon>
        <taxon>Lemnoideae</taxon>
        <taxon>Spirodela</taxon>
    </lineage>
</organism>
<accession>A0A7I8L240</accession>
<gene>
    <name evidence="1" type="ORF">SI8410_10014759</name>
</gene>
<dbReference type="EMBL" id="LR746273">
    <property type="protein sequence ID" value="CAA7404081.1"/>
    <property type="molecule type" value="Genomic_DNA"/>
</dbReference>
<dbReference type="AlphaFoldDB" id="A0A7I8L240"/>
<evidence type="ECO:0000313" key="1">
    <source>
        <dbReference type="EMBL" id="CAA7404081.1"/>
    </source>
</evidence>
<evidence type="ECO:0000313" key="2">
    <source>
        <dbReference type="Proteomes" id="UP000663760"/>
    </source>
</evidence>
<dbReference type="PANTHER" id="PTHR33067">
    <property type="entry name" value="RNA-DIRECTED DNA POLYMERASE-RELATED"/>
    <property type="match status" value="1"/>
</dbReference>
<proteinExistence type="predicted"/>
<dbReference type="InterPro" id="IPR021109">
    <property type="entry name" value="Peptidase_aspartic_dom_sf"/>
</dbReference>
<name>A0A7I8L240_SPIIN</name>